<dbReference type="OrthoDB" id="9808630at2"/>
<keyword evidence="4" id="KW-1185">Reference proteome</keyword>
<feature type="chain" id="PRO_5019713447" evidence="1">
    <location>
        <begin position="31"/>
        <end position="473"/>
    </location>
</feature>
<evidence type="ECO:0000259" key="2">
    <source>
        <dbReference type="Pfam" id="PF13084"/>
    </source>
</evidence>
<feature type="signal peptide" evidence="1">
    <location>
        <begin position="1"/>
        <end position="30"/>
    </location>
</feature>
<dbReference type="Proteomes" id="UP000268007">
    <property type="component" value="Unassembled WGS sequence"/>
</dbReference>
<sequence length="473" mass="53917">MNPKILAFTKYVLGLRVLLFLLFCSVAAYAQMPFDAQKLSPAKLRRINRRDSLMDKKRFGRAVIELGVDELFPWSLDRYIRKADYAKISFSTVWSHLNPGSWEFDNDEFQTNQFGHPYHGSYYFNAFRTNGHTFWESVPAAFVGSYIWETAAENQNPAPNDFINTSFGGVVLGEMTYRLANKIINNRSRGFKRQASEVVALLVNPTNGLNRILDGKWGRVMRNSNERDSSKVAMAIDGGFRRFGANNINGRFGWYGHLNVLYGTPYEDYKKAFSNININVEVGKDDSSKVNIVSVYGSLTGWELQSDSSMRHLVILSANYDYIHNEAFFYSGQSVKMNLFSQFMLSHKIKLNTIVGAGPVILAAVPDMYLYKGRNYDYGSGLGFNGSLKLTFDQRFAYAINYRGGWLKTINGNASHYFLHTVSNEVSYGFIKNTALVAEWGYFILKGHYDKHPEVNNTYPYLRASVRYSLDLK</sequence>
<comment type="caution">
    <text evidence="3">The sequence shown here is derived from an EMBL/GenBank/DDBJ whole genome shotgun (WGS) entry which is preliminary data.</text>
</comment>
<evidence type="ECO:0000313" key="4">
    <source>
        <dbReference type="Proteomes" id="UP000268007"/>
    </source>
</evidence>
<accession>A0A495J8J0</accession>
<dbReference type="RefSeq" id="WP_121201366.1">
    <property type="nucleotide sequence ID" value="NZ_RBKU01000001.1"/>
</dbReference>
<evidence type="ECO:0000256" key="1">
    <source>
        <dbReference type="SAM" id="SignalP"/>
    </source>
</evidence>
<dbReference type="InterPro" id="IPR025079">
    <property type="entry name" value="DUF3943"/>
</dbReference>
<protein>
    <submittedName>
        <fullName evidence="3">Uncharacterized protein DUF3943</fullName>
    </submittedName>
</protein>
<keyword evidence="1" id="KW-0732">Signal</keyword>
<evidence type="ECO:0000313" key="3">
    <source>
        <dbReference type="EMBL" id="RKR85305.1"/>
    </source>
</evidence>
<name>A0A495J8J0_9SPHI</name>
<proteinExistence type="predicted"/>
<dbReference type="Pfam" id="PF13084">
    <property type="entry name" value="DUF3943"/>
    <property type="match status" value="1"/>
</dbReference>
<dbReference type="AlphaFoldDB" id="A0A495J8J0"/>
<organism evidence="3 4">
    <name type="scientific">Mucilaginibacter gracilis</name>
    <dbReference type="NCBI Taxonomy" id="423350"/>
    <lineage>
        <taxon>Bacteria</taxon>
        <taxon>Pseudomonadati</taxon>
        <taxon>Bacteroidota</taxon>
        <taxon>Sphingobacteriia</taxon>
        <taxon>Sphingobacteriales</taxon>
        <taxon>Sphingobacteriaceae</taxon>
        <taxon>Mucilaginibacter</taxon>
    </lineage>
</organism>
<gene>
    <name evidence="3" type="ORF">BDD43_5569</name>
</gene>
<reference evidence="3 4" key="1">
    <citation type="submission" date="2018-10" db="EMBL/GenBank/DDBJ databases">
        <title>Genomic Encyclopedia of Archaeal and Bacterial Type Strains, Phase II (KMG-II): from individual species to whole genera.</title>
        <authorList>
            <person name="Goeker M."/>
        </authorList>
    </citation>
    <scope>NUCLEOTIDE SEQUENCE [LARGE SCALE GENOMIC DNA]</scope>
    <source>
        <strain evidence="3 4">DSM 18602</strain>
    </source>
</reference>
<dbReference type="EMBL" id="RBKU01000001">
    <property type="protein sequence ID" value="RKR85305.1"/>
    <property type="molecule type" value="Genomic_DNA"/>
</dbReference>
<feature type="domain" description="DUF3943" evidence="2">
    <location>
        <begin position="101"/>
        <end position="205"/>
    </location>
</feature>